<protein>
    <submittedName>
        <fullName evidence="10">Serine protease, subtilisin family</fullName>
    </submittedName>
</protein>
<feature type="active site" description="Charge relay system" evidence="5 6">
    <location>
        <position position="447"/>
    </location>
</feature>
<dbReference type="PROSITE" id="PS00137">
    <property type="entry name" value="SUBTILASE_HIS"/>
    <property type="match status" value="1"/>
</dbReference>
<accession>A0A1H2HS08</accession>
<dbReference type="InterPro" id="IPR051048">
    <property type="entry name" value="Peptidase_S8/S53_subtilisin"/>
</dbReference>
<name>A0A1H2HS08_9ACTN</name>
<reference evidence="11" key="1">
    <citation type="submission" date="2016-10" db="EMBL/GenBank/DDBJ databases">
        <authorList>
            <person name="Varghese N."/>
            <person name="Submissions S."/>
        </authorList>
    </citation>
    <scope>NUCLEOTIDE SEQUENCE [LARGE SCALE GENOMIC DNA]</scope>
    <source>
        <strain evidence="11">DSM 45079</strain>
    </source>
</reference>
<keyword evidence="11" id="KW-1185">Reference proteome</keyword>
<dbReference type="Gene3D" id="3.40.50.200">
    <property type="entry name" value="Peptidase S8/S53 domain"/>
    <property type="match status" value="1"/>
</dbReference>
<dbReference type="PANTHER" id="PTHR43399">
    <property type="entry name" value="SUBTILISIN-RELATED"/>
    <property type="match status" value="1"/>
</dbReference>
<keyword evidence="8" id="KW-0732">Signal</keyword>
<dbReference type="InterPro" id="IPR036852">
    <property type="entry name" value="Peptidase_S8/S53_dom_sf"/>
</dbReference>
<keyword evidence="4 6" id="KW-0720">Serine protease</keyword>
<dbReference type="InterPro" id="IPR015500">
    <property type="entry name" value="Peptidase_S8_subtilisin-rel"/>
</dbReference>
<evidence type="ECO:0000256" key="8">
    <source>
        <dbReference type="SAM" id="SignalP"/>
    </source>
</evidence>
<sequence>MVCLLLKAGPTVPALRRTAVALTFALATLPLTAQAAAPADDTPVTPLPQIPDGVEAGGVRTVTLITGDVAMLTYGRGTTPAVRVQSDDPGGYDVRTEGDDVYVIPASAEQALAADRVDCQLFNVTGLVEQGLDDASSDTLPLIVTYAGGAASSRGAALPAGAELTTSLPSIGADVLDADKAATEAVWNAVVPQSTTFGRQVEKIWLDARVAPVLDQSVPYVGAPEAWAAGFDGAGSTVAVLDTGIDAEHPDLADAVVAAENFTDSPDVVDRDGHGTHVASTVLGSGAASEGASHRGVAPGADLLVGKVLGDNGFGELSWIIAGMEWAVAQGADVVNMSLGNTELGACDDPMVQAVDALSAASDTLFVVAAGNLGGPAETITSPGCAAGALTVAAVDLTDATASFSGRGPVPVTRAVKPDIAAPGVSITAARAGGRGDATYTDMSGTSMATPHVAGAAAVVRQAHPDWSGEQVKAALQSTVRPANDTDVYDQGAGILDVATAATAQLSGPGTVDLGTLAWPHDPSEAVTTDVVYTNTGTAGATLTFTLDARGENGAGLPDDATALGATTLTVPAGGTAALPVTFDPSVLDYGHYGAVSLRLVARAGDQTVVTPIGAYAEPQHVDVTFRVLGRDGRPAGGSSTLDVFDLDSIAAQRIGLEGDEVTLRLRAGTYSIASTVSVTDPDTFQVTEAAFLAEPELALTSDRTVTLDARRALPVRVSTDEPLRLHSGSVSYARVVDNWILSNTRYFRDGLETLYLGRMGNVERGDFDVTESWLYTTPDGAAQPADYHLIYPHTGPITTRDVNHRVERDRLARVDSTYHTPGGTDRYAQYFDAYSTLREAHVPIGDVVQVAAPGARTAYVTPDVPVQQTVVHPDGTLWYWGTPMSSPVRPLEAGSRTAETWYGAGLRPAVPADPRGRYDPSGRVGNVIWTNLPAWADSQAGHFAWNGLNDLGNMELFANGQSLGAWGFYGQGQWDVPAAPTDLELVYELIRYDRGHSTWTSPLYTQTSWRFSSSSSDDGRALPLLFPTYDVAVDARNRAAAVDGYRVEVGVESTPSYLPGALTDAAAWVSYDDGATWAEVPATLDGDTVVATVDNRPAAGGHVSFKVELTDAKGLSLTQWTQRLYGVV</sequence>
<dbReference type="PROSITE" id="PS00136">
    <property type="entry name" value="SUBTILASE_ASP"/>
    <property type="match status" value="1"/>
</dbReference>
<evidence type="ECO:0000313" key="10">
    <source>
        <dbReference type="EMBL" id="SDU34584.1"/>
    </source>
</evidence>
<dbReference type="GO" id="GO:0006508">
    <property type="term" value="P:proteolysis"/>
    <property type="evidence" value="ECO:0007669"/>
    <property type="project" value="UniProtKB-KW"/>
</dbReference>
<dbReference type="PROSITE" id="PS51892">
    <property type="entry name" value="SUBTILASE"/>
    <property type="match status" value="1"/>
</dbReference>
<feature type="domain" description="Peptidase S8/S53" evidence="9">
    <location>
        <begin position="233"/>
        <end position="490"/>
    </location>
</feature>
<feature type="signal peptide" evidence="8">
    <location>
        <begin position="1"/>
        <end position="35"/>
    </location>
</feature>
<evidence type="ECO:0000313" key="11">
    <source>
        <dbReference type="Proteomes" id="UP000182977"/>
    </source>
</evidence>
<dbReference type="SUPFAM" id="SSF52743">
    <property type="entry name" value="Subtilisin-like"/>
    <property type="match status" value="1"/>
</dbReference>
<feature type="active site" description="Charge relay system" evidence="5 6">
    <location>
        <position position="242"/>
    </location>
</feature>
<evidence type="ECO:0000256" key="5">
    <source>
        <dbReference type="PIRSR" id="PIRSR615500-1"/>
    </source>
</evidence>
<keyword evidence="2 6" id="KW-0645">Protease</keyword>
<dbReference type="PROSITE" id="PS00138">
    <property type="entry name" value="SUBTILASE_SER"/>
    <property type="match status" value="1"/>
</dbReference>
<evidence type="ECO:0000256" key="3">
    <source>
        <dbReference type="ARBA" id="ARBA00022801"/>
    </source>
</evidence>
<keyword evidence="3 6" id="KW-0378">Hydrolase</keyword>
<gene>
    <name evidence="10" type="ORF">SAMN04488563_1212</name>
</gene>
<organism evidence="10 11">
    <name type="scientific">Jiangella alkaliphila</name>
    <dbReference type="NCBI Taxonomy" id="419479"/>
    <lineage>
        <taxon>Bacteria</taxon>
        <taxon>Bacillati</taxon>
        <taxon>Actinomycetota</taxon>
        <taxon>Actinomycetes</taxon>
        <taxon>Jiangellales</taxon>
        <taxon>Jiangellaceae</taxon>
        <taxon>Jiangella</taxon>
    </lineage>
</organism>
<feature type="chain" id="PRO_5009275979" evidence="8">
    <location>
        <begin position="36"/>
        <end position="1129"/>
    </location>
</feature>
<evidence type="ECO:0000256" key="4">
    <source>
        <dbReference type="ARBA" id="ARBA00022825"/>
    </source>
</evidence>
<dbReference type="Proteomes" id="UP000182977">
    <property type="component" value="Chromosome I"/>
</dbReference>
<dbReference type="PRINTS" id="PR00723">
    <property type="entry name" value="SUBTILISIN"/>
</dbReference>
<dbReference type="InterPro" id="IPR000209">
    <property type="entry name" value="Peptidase_S8/S53_dom"/>
</dbReference>
<evidence type="ECO:0000256" key="1">
    <source>
        <dbReference type="ARBA" id="ARBA00011073"/>
    </source>
</evidence>
<feature type="active site" description="Charge relay system" evidence="5 6">
    <location>
        <position position="274"/>
    </location>
</feature>
<proteinExistence type="inferred from homology"/>
<evidence type="ECO:0000256" key="7">
    <source>
        <dbReference type="RuleBase" id="RU003355"/>
    </source>
</evidence>
<evidence type="ECO:0000256" key="2">
    <source>
        <dbReference type="ARBA" id="ARBA00022670"/>
    </source>
</evidence>
<dbReference type="STRING" id="419479.SAMN04488563_1212"/>
<dbReference type="Pfam" id="PF00082">
    <property type="entry name" value="Peptidase_S8"/>
    <property type="match status" value="1"/>
</dbReference>
<dbReference type="AlphaFoldDB" id="A0A1H2HS08"/>
<dbReference type="InterPro" id="IPR023828">
    <property type="entry name" value="Peptidase_S8_Ser-AS"/>
</dbReference>
<dbReference type="InterPro" id="IPR023827">
    <property type="entry name" value="Peptidase_S8_Asp-AS"/>
</dbReference>
<dbReference type="InterPro" id="IPR022398">
    <property type="entry name" value="Peptidase_S8_His-AS"/>
</dbReference>
<evidence type="ECO:0000256" key="6">
    <source>
        <dbReference type="PROSITE-ProRule" id="PRU01240"/>
    </source>
</evidence>
<dbReference type="EMBL" id="LT629791">
    <property type="protein sequence ID" value="SDU34584.1"/>
    <property type="molecule type" value="Genomic_DNA"/>
</dbReference>
<evidence type="ECO:0000259" key="9">
    <source>
        <dbReference type="Pfam" id="PF00082"/>
    </source>
</evidence>
<comment type="similarity">
    <text evidence="1 6 7">Belongs to the peptidase S8 family.</text>
</comment>
<dbReference type="GO" id="GO:0004252">
    <property type="term" value="F:serine-type endopeptidase activity"/>
    <property type="evidence" value="ECO:0007669"/>
    <property type="project" value="UniProtKB-UniRule"/>
</dbReference>
<dbReference type="PANTHER" id="PTHR43399:SF4">
    <property type="entry name" value="CELL WALL-ASSOCIATED PROTEASE"/>
    <property type="match status" value="1"/>
</dbReference>